<accession>A0A816THD1</accession>
<sequence>MRRRTLLIAVATIIVTIQQNELNKANRANDLEIAQKQREQDLYISNQTREPGRELNARQRQQEQFLADQQRQESLVDNYTREVTNLEMKDASFQGASLLSAQYDMANLTNAKFANTDLRLPDFSLTDQTGSDLSDKQWYEQILTLQDVILPDGIIHGRAPN</sequence>
<evidence type="ECO:0000313" key="3">
    <source>
        <dbReference type="Proteomes" id="UP000663887"/>
    </source>
</evidence>
<protein>
    <submittedName>
        <fullName evidence="2">Uncharacterized protein</fullName>
    </submittedName>
</protein>
<gene>
    <name evidence="2" type="ORF">XDN619_LOCUS17837</name>
</gene>
<reference evidence="2" key="1">
    <citation type="submission" date="2021-02" db="EMBL/GenBank/DDBJ databases">
        <authorList>
            <person name="Nowell W R."/>
        </authorList>
    </citation>
    <scope>NUCLEOTIDE SEQUENCE</scope>
</reference>
<organism evidence="2 3">
    <name type="scientific">Rotaria magnacalcarata</name>
    <dbReference type="NCBI Taxonomy" id="392030"/>
    <lineage>
        <taxon>Eukaryota</taxon>
        <taxon>Metazoa</taxon>
        <taxon>Spiralia</taxon>
        <taxon>Gnathifera</taxon>
        <taxon>Rotifera</taxon>
        <taxon>Eurotatoria</taxon>
        <taxon>Bdelloidea</taxon>
        <taxon>Philodinida</taxon>
        <taxon>Philodinidae</taxon>
        <taxon>Rotaria</taxon>
    </lineage>
</organism>
<dbReference type="EMBL" id="CAJNRG010007657">
    <property type="protein sequence ID" value="CAF2096701.1"/>
    <property type="molecule type" value="Genomic_DNA"/>
</dbReference>
<name>A0A816THD1_9BILA</name>
<evidence type="ECO:0000256" key="1">
    <source>
        <dbReference type="SAM" id="SignalP"/>
    </source>
</evidence>
<evidence type="ECO:0000313" key="2">
    <source>
        <dbReference type="EMBL" id="CAF2096701.1"/>
    </source>
</evidence>
<feature type="signal peptide" evidence="1">
    <location>
        <begin position="1"/>
        <end position="19"/>
    </location>
</feature>
<dbReference type="Proteomes" id="UP000663887">
    <property type="component" value="Unassembled WGS sequence"/>
</dbReference>
<feature type="chain" id="PRO_5033015103" evidence="1">
    <location>
        <begin position="20"/>
        <end position="161"/>
    </location>
</feature>
<dbReference type="SUPFAM" id="SSF141571">
    <property type="entry name" value="Pentapeptide repeat-like"/>
    <property type="match status" value="1"/>
</dbReference>
<keyword evidence="1" id="KW-0732">Signal</keyword>
<proteinExistence type="predicted"/>
<dbReference type="Gene3D" id="2.160.20.80">
    <property type="entry name" value="E3 ubiquitin-protein ligase SopA"/>
    <property type="match status" value="1"/>
</dbReference>
<comment type="caution">
    <text evidence="2">The sequence shown here is derived from an EMBL/GenBank/DDBJ whole genome shotgun (WGS) entry which is preliminary data.</text>
</comment>
<dbReference type="AlphaFoldDB" id="A0A816THD1"/>